<dbReference type="Gene3D" id="3.30.70.2510">
    <property type="match status" value="1"/>
</dbReference>
<protein>
    <recommendedName>
        <fullName evidence="1">tRNA pseudouridine(55) synthase</fullName>
        <ecNumber evidence="1">5.4.99.25</ecNumber>
    </recommendedName>
</protein>
<accession>A0A5E4QS12</accession>
<name>A0A5E4QS12_9NEOP</name>
<dbReference type="InterPro" id="IPR048741">
    <property type="entry name" value="Pus10-like_C"/>
</dbReference>
<dbReference type="GO" id="GO:0031119">
    <property type="term" value="P:tRNA pseudouridine synthesis"/>
    <property type="evidence" value="ECO:0007669"/>
    <property type="project" value="TreeGrafter"/>
</dbReference>
<dbReference type="GO" id="GO:0160148">
    <property type="term" value="F:tRNA pseudouridine(55) synthase activity"/>
    <property type="evidence" value="ECO:0007669"/>
    <property type="project" value="UniProtKB-EC"/>
</dbReference>
<dbReference type="InterPro" id="IPR039894">
    <property type="entry name" value="Pus10-like"/>
</dbReference>
<evidence type="ECO:0000259" key="4">
    <source>
        <dbReference type="Pfam" id="PF21237"/>
    </source>
</evidence>
<dbReference type="Pfam" id="PF21237">
    <property type="entry name" value="Pus10_N_euk"/>
    <property type="match status" value="1"/>
</dbReference>
<keyword evidence="2" id="KW-0819">tRNA processing</keyword>
<proteinExistence type="predicted"/>
<dbReference type="EMBL" id="FZQP02004411">
    <property type="protein sequence ID" value="VVC99918.1"/>
    <property type="molecule type" value="Genomic_DNA"/>
</dbReference>
<evidence type="ECO:0000256" key="2">
    <source>
        <dbReference type="ARBA" id="ARBA00022694"/>
    </source>
</evidence>
<evidence type="ECO:0000259" key="5">
    <source>
        <dbReference type="Pfam" id="PF21238"/>
    </source>
</evidence>
<dbReference type="PANTHER" id="PTHR21568">
    <property type="entry name" value="TRNA PSEUDOURIDINE SYNTHASE PUS10"/>
    <property type="match status" value="1"/>
</dbReference>
<keyword evidence="3" id="KW-0413">Isomerase</keyword>
<dbReference type="Proteomes" id="UP000324832">
    <property type="component" value="Unassembled WGS sequence"/>
</dbReference>
<dbReference type="EC" id="5.4.99.25" evidence="1"/>
<evidence type="ECO:0000256" key="1">
    <source>
        <dbReference type="ARBA" id="ARBA00012787"/>
    </source>
</evidence>
<feature type="domain" description="Pus10-like C-terminal" evidence="5">
    <location>
        <begin position="369"/>
        <end position="550"/>
    </location>
</feature>
<evidence type="ECO:0000256" key="3">
    <source>
        <dbReference type="ARBA" id="ARBA00023235"/>
    </source>
</evidence>
<sequence length="577" mass="64879">MDNEKIFNFCKNLGCCDACCFRYLGFKKPSIYNNIEEHAKKYKKEACIKDTVITNNCTSNVDVAISSNIISNETDNLQSKTSIVKDEFIKTENKTKNYTIDLESTEAVKITEDVKCNTNNGTVGLESSKIDNKDKVNLTEYVSTHVNSSTVDSESNEARKDLDNITEDLAKQSNIQLADVPPVKKRKINVCVSCVGVLQKEYWQESFDMIKEVLDKKGYECATYTCGLSAPISTLLREKIILFKIVESFSSYDPGCYTQLKDAWRFSFREQLATTIKKSLHSESPLMITVNMDYADDLQELEVLKTVSPELFMSRSKQRRRFPTEFTRVSVEKALEDASLAELERCGATLHCDKHAQCVSVVCVHGPQYLAGRYIKLSRNLPQSPWVLEGRRVLPTSVQEIMFEPLARLYHLSSDQAESRLKLIAAGREDVDVRCLGEGRPFAIELTDPTRQLKPEELQSVCESISKSGDVIVHSLCYITKLNDTACPVRVTERDCSTLNSYRNTEETEVARVSLAQKTPVRVLHRRPALTRTRHVLDVHAAPVPAANFSRNLCQGMGARRSGKDAAVAVDHHVRGG</sequence>
<evidence type="ECO:0000313" key="6">
    <source>
        <dbReference type="EMBL" id="VVC99918.1"/>
    </source>
</evidence>
<dbReference type="InterPro" id="IPR048742">
    <property type="entry name" value="Pus10_N_euk"/>
</dbReference>
<gene>
    <name evidence="6" type="ORF">LSINAPIS_LOCUS10679</name>
</gene>
<feature type="domain" description="Pus10 N-terminal eukaryotes" evidence="4">
    <location>
        <begin position="191"/>
        <end position="344"/>
    </location>
</feature>
<dbReference type="PANTHER" id="PTHR21568:SF0">
    <property type="entry name" value="TRNA PSEUDOURIDINE SYNTHASE PUS10"/>
    <property type="match status" value="1"/>
</dbReference>
<organism evidence="6 7">
    <name type="scientific">Leptidea sinapis</name>
    <dbReference type="NCBI Taxonomy" id="189913"/>
    <lineage>
        <taxon>Eukaryota</taxon>
        <taxon>Metazoa</taxon>
        <taxon>Ecdysozoa</taxon>
        <taxon>Arthropoda</taxon>
        <taxon>Hexapoda</taxon>
        <taxon>Insecta</taxon>
        <taxon>Pterygota</taxon>
        <taxon>Neoptera</taxon>
        <taxon>Endopterygota</taxon>
        <taxon>Lepidoptera</taxon>
        <taxon>Glossata</taxon>
        <taxon>Ditrysia</taxon>
        <taxon>Papilionoidea</taxon>
        <taxon>Pieridae</taxon>
        <taxon>Dismorphiinae</taxon>
        <taxon>Leptidea</taxon>
    </lineage>
</organism>
<dbReference type="AlphaFoldDB" id="A0A5E4QS12"/>
<dbReference type="Pfam" id="PF21238">
    <property type="entry name" value="Pus10_C"/>
    <property type="match status" value="1"/>
</dbReference>
<reference evidence="6 7" key="1">
    <citation type="submission" date="2017-07" db="EMBL/GenBank/DDBJ databases">
        <authorList>
            <person name="Talla V."/>
            <person name="Backstrom N."/>
        </authorList>
    </citation>
    <scope>NUCLEOTIDE SEQUENCE [LARGE SCALE GENOMIC DNA]</scope>
</reference>
<evidence type="ECO:0000313" key="7">
    <source>
        <dbReference type="Proteomes" id="UP000324832"/>
    </source>
</evidence>
<keyword evidence="7" id="KW-1185">Reference proteome</keyword>
<dbReference type="FunFam" id="3.30.70.2510:FF:000001">
    <property type="entry name" value="tRNA pseudouridine synthase Pus10"/>
    <property type="match status" value="1"/>
</dbReference>